<feature type="region of interest" description="Disordered" evidence="1">
    <location>
        <begin position="1"/>
        <end position="29"/>
    </location>
</feature>
<keyword evidence="2" id="KW-1133">Transmembrane helix</keyword>
<evidence type="ECO:0000313" key="3">
    <source>
        <dbReference type="EMBL" id="RMN06310.1"/>
    </source>
</evidence>
<evidence type="ECO:0000256" key="1">
    <source>
        <dbReference type="SAM" id="MobiDB-lite"/>
    </source>
</evidence>
<gene>
    <name evidence="3" type="ORF">ALQ65_102081</name>
</gene>
<feature type="transmembrane region" description="Helical" evidence="2">
    <location>
        <begin position="79"/>
        <end position="97"/>
    </location>
</feature>
<proteinExistence type="predicted"/>
<reference evidence="3 4" key="1">
    <citation type="submission" date="2018-08" db="EMBL/GenBank/DDBJ databases">
        <title>Recombination of ecologically and evolutionarily significant loci maintains genetic cohesion in the Pseudomonas syringae species complex.</title>
        <authorList>
            <person name="Dillon M."/>
            <person name="Thakur S."/>
            <person name="Almeida R.N.D."/>
            <person name="Weir B.S."/>
            <person name="Guttman D.S."/>
        </authorList>
    </citation>
    <scope>NUCLEOTIDE SEQUENCE [LARGE SCALE GENOMIC DNA]</scope>
    <source>
        <strain evidence="3 4">ICMP 12341</strain>
    </source>
</reference>
<protein>
    <submittedName>
        <fullName evidence="3">Uncharacterized protein</fullName>
    </submittedName>
</protein>
<keyword evidence="2" id="KW-0812">Transmembrane</keyword>
<organism evidence="3 4">
    <name type="scientific">Pseudomonas syringae pv. coriandricola</name>
    <dbReference type="NCBI Taxonomy" id="264453"/>
    <lineage>
        <taxon>Bacteria</taxon>
        <taxon>Pseudomonadati</taxon>
        <taxon>Pseudomonadota</taxon>
        <taxon>Gammaproteobacteria</taxon>
        <taxon>Pseudomonadales</taxon>
        <taxon>Pseudomonadaceae</taxon>
        <taxon>Pseudomonas</taxon>
    </lineage>
</organism>
<dbReference type="AlphaFoldDB" id="A0A0P9LNU1"/>
<keyword evidence="2" id="KW-0472">Membrane</keyword>
<dbReference type="Proteomes" id="UP000271468">
    <property type="component" value="Unassembled WGS sequence"/>
</dbReference>
<evidence type="ECO:0000313" key="4">
    <source>
        <dbReference type="Proteomes" id="UP000271468"/>
    </source>
</evidence>
<feature type="transmembrane region" description="Helical" evidence="2">
    <location>
        <begin position="47"/>
        <end position="67"/>
    </location>
</feature>
<sequence>MLLPLSPHEQNQFAQDEERNKPLDRSFTTSRRPAGAFSFHHNLGVDFMKSAIATLVLTVLSIFFLECGQQMSAQVLTQIGAGGLVATFLSLMATVMMS</sequence>
<comment type="caution">
    <text evidence="3">The sequence shown here is derived from an EMBL/GenBank/DDBJ whole genome shotgun (WGS) entry which is preliminary data.</text>
</comment>
<name>A0A0P9LNU1_9PSED</name>
<accession>A0A0P9LNU1</accession>
<dbReference type="EMBL" id="RBOV01000420">
    <property type="protein sequence ID" value="RMN06310.1"/>
    <property type="molecule type" value="Genomic_DNA"/>
</dbReference>
<evidence type="ECO:0000256" key="2">
    <source>
        <dbReference type="SAM" id="Phobius"/>
    </source>
</evidence>